<dbReference type="Pfam" id="PF13649">
    <property type="entry name" value="Methyltransf_25"/>
    <property type="match status" value="1"/>
</dbReference>
<dbReference type="AlphaFoldDB" id="A0A3N0B3C0"/>
<dbReference type="CDD" id="cd02440">
    <property type="entry name" value="AdoMet_MTases"/>
    <property type="match status" value="1"/>
</dbReference>
<dbReference type="SUPFAM" id="SSF53335">
    <property type="entry name" value="S-adenosyl-L-methionine-dependent methyltransferases"/>
    <property type="match status" value="1"/>
</dbReference>
<reference evidence="3" key="1">
    <citation type="submission" date="2018-05" db="EMBL/GenBank/DDBJ databases">
        <title>Genome Sequencing of selected type strains of the family Eggerthellaceae.</title>
        <authorList>
            <person name="Danylec N."/>
            <person name="Stoll D.A."/>
            <person name="Doetsch A."/>
            <person name="Huch M."/>
        </authorList>
    </citation>
    <scope>NUCLEOTIDE SEQUENCE [LARGE SCALE GENOMIC DNA]</scope>
    <source>
        <strain evidence="3">DSM 24851</strain>
    </source>
</reference>
<name>A0A3N0B3C0_9ACTN</name>
<evidence type="ECO:0000259" key="1">
    <source>
        <dbReference type="Pfam" id="PF13649"/>
    </source>
</evidence>
<evidence type="ECO:0000313" key="3">
    <source>
        <dbReference type="Proteomes" id="UP000269591"/>
    </source>
</evidence>
<dbReference type="InterPro" id="IPR041698">
    <property type="entry name" value="Methyltransf_25"/>
</dbReference>
<keyword evidence="2" id="KW-0808">Transferase</keyword>
<dbReference type="Proteomes" id="UP000269591">
    <property type="component" value="Unassembled WGS sequence"/>
</dbReference>
<keyword evidence="3" id="KW-1185">Reference proteome</keyword>
<evidence type="ECO:0000313" key="2">
    <source>
        <dbReference type="EMBL" id="RNL41410.1"/>
    </source>
</evidence>
<proteinExistence type="predicted"/>
<dbReference type="Gene3D" id="3.40.50.150">
    <property type="entry name" value="Vaccinia Virus protein VP39"/>
    <property type="match status" value="1"/>
</dbReference>
<keyword evidence="2" id="KW-0489">Methyltransferase</keyword>
<accession>A0A3N0B3C0</accession>
<dbReference type="EMBL" id="QIBX01000002">
    <property type="protein sequence ID" value="RNL41410.1"/>
    <property type="molecule type" value="Genomic_DNA"/>
</dbReference>
<dbReference type="GO" id="GO:0008168">
    <property type="term" value="F:methyltransferase activity"/>
    <property type="evidence" value="ECO:0007669"/>
    <property type="project" value="UniProtKB-KW"/>
</dbReference>
<gene>
    <name evidence="2" type="ORF">DMP06_02150</name>
</gene>
<organism evidence="2 3">
    <name type="scientific">Slackia equolifaciens</name>
    <dbReference type="NCBI Taxonomy" id="498718"/>
    <lineage>
        <taxon>Bacteria</taxon>
        <taxon>Bacillati</taxon>
        <taxon>Actinomycetota</taxon>
        <taxon>Coriobacteriia</taxon>
        <taxon>Eggerthellales</taxon>
        <taxon>Eggerthellaceae</taxon>
        <taxon>Slackia</taxon>
    </lineage>
</organism>
<dbReference type="GO" id="GO:0032259">
    <property type="term" value="P:methylation"/>
    <property type="evidence" value="ECO:0007669"/>
    <property type="project" value="UniProtKB-KW"/>
</dbReference>
<dbReference type="OrthoDB" id="21342at2"/>
<dbReference type="InterPro" id="IPR029063">
    <property type="entry name" value="SAM-dependent_MTases_sf"/>
</dbReference>
<feature type="domain" description="Methyltransferase" evidence="1">
    <location>
        <begin position="68"/>
        <end position="158"/>
    </location>
</feature>
<sequence length="304" mass="33267">MRTIAGFGTGGTMIDFNEEWKQLQLTRAPLKNSAHWTKKSARYDSKDKRNLYAEAFLDLANVQPGDVIFDMGCGTGALAVPLAKAGHEVYAADFSDGMLAKLGENMAINNVDSITPIKMSWGDDWGAYGIEDNMADIAIASRSIAVADLEGALVKLTRTARRRCCITLTTGTSPNVDPRLLKAIGVPVSPTRDYLYAFGILAQQGFEPTVDYIHSTRKDTFDTQAEALEDFTRMIDASNPSMPAPEREAAVARLDAWLSEHIVENPDAGMPDKKGVPEGLLCLDVLRVVSWAFIAWDTQIDSPY</sequence>
<comment type="caution">
    <text evidence="2">The sequence shown here is derived from an EMBL/GenBank/DDBJ whole genome shotgun (WGS) entry which is preliminary data.</text>
</comment>
<protein>
    <submittedName>
        <fullName evidence="2">Methyltransferase type 12</fullName>
    </submittedName>
</protein>